<dbReference type="EMBL" id="MN034045">
    <property type="protein sequence ID" value="QDH88379.1"/>
    <property type="molecule type" value="Genomic_RNA"/>
</dbReference>
<proteinExistence type="predicted"/>
<evidence type="ECO:0000313" key="1">
    <source>
        <dbReference type="EMBL" id="QDH88379.1"/>
    </source>
</evidence>
<organism evidence="1">
    <name type="scientific">Leviviridae sp</name>
    <dbReference type="NCBI Taxonomy" id="2027243"/>
    <lineage>
        <taxon>Viruses</taxon>
        <taxon>Riboviria</taxon>
        <taxon>Orthornavirae</taxon>
        <taxon>Lenarviricota</taxon>
        <taxon>Leviviricetes</taxon>
        <taxon>Norzivirales</taxon>
        <taxon>Fiersviridae</taxon>
    </lineage>
</organism>
<reference evidence="1" key="1">
    <citation type="submission" date="2019-05" db="EMBL/GenBank/DDBJ databases">
        <title>Metatranscriptomic reconstruction reveals RNA viruses with the potential to shape carbon cycling in soil.</title>
        <authorList>
            <person name="Starr E.P."/>
            <person name="Nuccio E."/>
            <person name="Pett-Ridge J."/>
            <person name="Banfield J.F."/>
            <person name="Firestone M.K."/>
        </authorList>
    </citation>
    <scope>NUCLEOTIDE SEQUENCE</scope>
    <source>
        <strain evidence="1">H4_Bulk_46_scaffold_29975</strain>
    </source>
</reference>
<accession>A0A514D459</accession>
<sequence>MQAIPLLQKEAKVFPHVLELHIDRMNRSVLVMERRNVFKIAHRFTVAIIDPRSD</sequence>
<protein>
    <submittedName>
        <fullName evidence="1">Uncharacterized protein</fullName>
    </submittedName>
</protein>
<gene>
    <name evidence="1" type="ORF">H4Bulk4629975_000002</name>
</gene>
<name>A0A514D459_9VIRU</name>